<feature type="compositionally biased region" description="Polar residues" evidence="10">
    <location>
        <begin position="349"/>
        <end position="359"/>
    </location>
</feature>
<evidence type="ECO:0000256" key="7">
    <source>
        <dbReference type="ARBA" id="ARBA00047899"/>
    </source>
</evidence>
<dbReference type="Pfam" id="PF00069">
    <property type="entry name" value="Pkinase"/>
    <property type="match status" value="1"/>
</dbReference>
<evidence type="ECO:0000259" key="11">
    <source>
        <dbReference type="PROSITE" id="PS50011"/>
    </source>
</evidence>
<dbReference type="PANTHER" id="PTHR47167">
    <property type="entry name" value="SERINE/THREONINE-PROTEIN KINASE TAO1-LIKE PROTEIN"/>
    <property type="match status" value="1"/>
</dbReference>
<proteinExistence type="predicted"/>
<evidence type="ECO:0000256" key="5">
    <source>
        <dbReference type="ARBA" id="ARBA00022777"/>
    </source>
</evidence>
<keyword evidence="4 9" id="KW-0547">Nucleotide-binding</keyword>
<dbReference type="SMART" id="SM00220">
    <property type="entry name" value="S_TKc"/>
    <property type="match status" value="1"/>
</dbReference>
<dbReference type="PROSITE" id="PS00107">
    <property type="entry name" value="PROTEIN_KINASE_ATP"/>
    <property type="match status" value="1"/>
</dbReference>
<comment type="catalytic activity">
    <reaction evidence="7">
        <text>L-threonyl-[protein] + ATP = O-phospho-L-threonyl-[protein] + ADP + H(+)</text>
        <dbReference type="Rhea" id="RHEA:46608"/>
        <dbReference type="Rhea" id="RHEA-COMP:11060"/>
        <dbReference type="Rhea" id="RHEA-COMP:11605"/>
        <dbReference type="ChEBI" id="CHEBI:15378"/>
        <dbReference type="ChEBI" id="CHEBI:30013"/>
        <dbReference type="ChEBI" id="CHEBI:30616"/>
        <dbReference type="ChEBI" id="CHEBI:61977"/>
        <dbReference type="ChEBI" id="CHEBI:456216"/>
        <dbReference type="EC" id="2.7.11.1"/>
    </reaction>
</comment>
<keyword evidence="5 12" id="KW-0418">Kinase</keyword>
<evidence type="ECO:0000256" key="8">
    <source>
        <dbReference type="ARBA" id="ARBA00048679"/>
    </source>
</evidence>
<evidence type="ECO:0000256" key="3">
    <source>
        <dbReference type="ARBA" id="ARBA00022679"/>
    </source>
</evidence>
<dbReference type="GO" id="GO:0004674">
    <property type="term" value="F:protein serine/threonine kinase activity"/>
    <property type="evidence" value="ECO:0007669"/>
    <property type="project" value="UniProtKB-KW"/>
</dbReference>
<dbReference type="Gene3D" id="1.10.510.10">
    <property type="entry name" value="Transferase(Phosphotransferase) domain 1"/>
    <property type="match status" value="1"/>
</dbReference>
<dbReference type="PROSITE" id="PS50011">
    <property type="entry name" value="PROTEIN_KINASE_DOM"/>
    <property type="match status" value="1"/>
</dbReference>
<dbReference type="Proteomes" id="UP001626550">
    <property type="component" value="Unassembled WGS sequence"/>
</dbReference>
<feature type="region of interest" description="Disordered" evidence="10">
    <location>
        <begin position="332"/>
        <end position="359"/>
    </location>
</feature>
<organism evidence="12 13">
    <name type="scientific">Cichlidogyrus casuarinus</name>
    <dbReference type="NCBI Taxonomy" id="1844966"/>
    <lineage>
        <taxon>Eukaryota</taxon>
        <taxon>Metazoa</taxon>
        <taxon>Spiralia</taxon>
        <taxon>Lophotrochozoa</taxon>
        <taxon>Platyhelminthes</taxon>
        <taxon>Monogenea</taxon>
        <taxon>Monopisthocotylea</taxon>
        <taxon>Dactylogyridea</taxon>
        <taxon>Ancyrocephalidae</taxon>
        <taxon>Cichlidogyrus</taxon>
    </lineage>
</organism>
<dbReference type="Gene3D" id="3.30.200.20">
    <property type="entry name" value="Phosphorylase Kinase, domain 1"/>
    <property type="match status" value="1"/>
</dbReference>
<evidence type="ECO:0000313" key="12">
    <source>
        <dbReference type="EMBL" id="KAL3312638.1"/>
    </source>
</evidence>
<dbReference type="InterPro" id="IPR011009">
    <property type="entry name" value="Kinase-like_dom_sf"/>
</dbReference>
<sequence length="377" mass="42081">MPNLKSLKSTVLKDQELSEIFSDINPNEVFRGLRQVGCGSFGAVFYAVNGKTGETVAIKEIKLETNKVKKEEQWLEIVREVKFLNQVNHPNCVASKGFFMSDQTPWIVMEYCVGSVADIIEVHKRPLKEEEIVCVIKEVLHGLDYIHSRKQIHRDIKSANILLTESGAIKIGDFGSASFISPANSFVGTPFWIAPEVILAMENGEYDSRVDIWSLGITCIEMAELEPPYFRSPSPLSAIYQIATNDPPRLKSDSWSEDFRNFVAFLLTKDMDLRPNAKSSLEHRFCKSVSFPNNIILELVQRTKDAVRAQEGQSGQKLRKILFESENQAFADGDETPAGRKASLDGPSTMGNLISEESSQDTVSLNDDIDLIGVSVI</sequence>
<protein>
    <recommendedName>
        <fullName evidence="1">non-specific serine/threonine protein kinase</fullName>
        <ecNumber evidence="1">2.7.11.1</ecNumber>
    </recommendedName>
</protein>
<dbReference type="EC" id="2.7.11.1" evidence="1"/>
<accession>A0ABD2PYZ3</accession>
<feature type="binding site" evidence="9">
    <location>
        <position position="59"/>
    </location>
    <ligand>
        <name>ATP</name>
        <dbReference type="ChEBI" id="CHEBI:30616"/>
    </ligand>
</feature>
<dbReference type="AlphaFoldDB" id="A0ABD2PYZ3"/>
<dbReference type="GO" id="GO:0005524">
    <property type="term" value="F:ATP binding"/>
    <property type="evidence" value="ECO:0007669"/>
    <property type="project" value="UniProtKB-UniRule"/>
</dbReference>
<gene>
    <name evidence="12" type="primary">TAOK1</name>
    <name evidence="12" type="ORF">Ciccas_008769</name>
</gene>
<keyword evidence="2" id="KW-0723">Serine/threonine-protein kinase</keyword>
<name>A0ABD2PYZ3_9PLAT</name>
<evidence type="ECO:0000256" key="6">
    <source>
        <dbReference type="ARBA" id="ARBA00022840"/>
    </source>
</evidence>
<dbReference type="EMBL" id="JBJKFK010001619">
    <property type="protein sequence ID" value="KAL3312638.1"/>
    <property type="molecule type" value="Genomic_DNA"/>
</dbReference>
<reference evidence="12 13" key="1">
    <citation type="submission" date="2024-11" db="EMBL/GenBank/DDBJ databases">
        <title>Adaptive evolution of stress response genes in parasites aligns with host niche diversity.</title>
        <authorList>
            <person name="Hahn C."/>
            <person name="Resl P."/>
        </authorList>
    </citation>
    <scope>NUCLEOTIDE SEQUENCE [LARGE SCALE GENOMIC DNA]</scope>
    <source>
        <strain evidence="12">EGGRZ-B1_66</strain>
        <tissue evidence="12">Body</tissue>
    </source>
</reference>
<dbReference type="InterPro" id="IPR051234">
    <property type="entry name" value="TAO_STE20_kinase"/>
</dbReference>
<dbReference type="InterPro" id="IPR017441">
    <property type="entry name" value="Protein_kinase_ATP_BS"/>
</dbReference>
<keyword evidence="13" id="KW-1185">Reference proteome</keyword>
<keyword evidence="3" id="KW-0808">Transferase</keyword>
<feature type="domain" description="Protein kinase" evidence="11">
    <location>
        <begin position="30"/>
        <end position="286"/>
    </location>
</feature>
<dbReference type="InterPro" id="IPR000719">
    <property type="entry name" value="Prot_kinase_dom"/>
</dbReference>
<keyword evidence="6 9" id="KW-0067">ATP-binding</keyword>
<evidence type="ECO:0000256" key="9">
    <source>
        <dbReference type="PROSITE-ProRule" id="PRU10141"/>
    </source>
</evidence>
<dbReference type="SUPFAM" id="SSF56112">
    <property type="entry name" value="Protein kinase-like (PK-like)"/>
    <property type="match status" value="1"/>
</dbReference>
<evidence type="ECO:0000313" key="13">
    <source>
        <dbReference type="Proteomes" id="UP001626550"/>
    </source>
</evidence>
<comment type="catalytic activity">
    <reaction evidence="8">
        <text>L-seryl-[protein] + ATP = O-phospho-L-seryl-[protein] + ADP + H(+)</text>
        <dbReference type="Rhea" id="RHEA:17989"/>
        <dbReference type="Rhea" id="RHEA-COMP:9863"/>
        <dbReference type="Rhea" id="RHEA-COMP:11604"/>
        <dbReference type="ChEBI" id="CHEBI:15378"/>
        <dbReference type="ChEBI" id="CHEBI:29999"/>
        <dbReference type="ChEBI" id="CHEBI:30616"/>
        <dbReference type="ChEBI" id="CHEBI:83421"/>
        <dbReference type="ChEBI" id="CHEBI:456216"/>
        <dbReference type="EC" id="2.7.11.1"/>
    </reaction>
</comment>
<comment type="caution">
    <text evidence="12">The sequence shown here is derived from an EMBL/GenBank/DDBJ whole genome shotgun (WGS) entry which is preliminary data.</text>
</comment>
<evidence type="ECO:0000256" key="1">
    <source>
        <dbReference type="ARBA" id="ARBA00012513"/>
    </source>
</evidence>
<evidence type="ECO:0000256" key="4">
    <source>
        <dbReference type="ARBA" id="ARBA00022741"/>
    </source>
</evidence>
<evidence type="ECO:0000256" key="2">
    <source>
        <dbReference type="ARBA" id="ARBA00022527"/>
    </source>
</evidence>
<evidence type="ECO:0000256" key="10">
    <source>
        <dbReference type="SAM" id="MobiDB-lite"/>
    </source>
</evidence>
<dbReference type="PANTHER" id="PTHR47167:SF4">
    <property type="entry name" value="SERINE_THREONINE-PROTEIN KINASE TAO"/>
    <property type="match status" value="1"/>
</dbReference>